<feature type="domain" description="SRCR" evidence="23">
    <location>
        <begin position="521"/>
        <end position="622"/>
    </location>
</feature>
<reference evidence="24" key="3">
    <citation type="submission" date="2025-09" db="UniProtKB">
        <authorList>
            <consortium name="Ensembl"/>
        </authorList>
    </citation>
    <scope>IDENTIFICATION</scope>
    <source>
        <strain evidence="24">broiler</strain>
    </source>
</reference>
<comment type="catalytic activity">
    <reaction evidence="17">
        <text>L-lysyl-[protein] + O2 + H2O = (S)-2-amino-6-oxohexanoyl-[protein] + H2O2 + NH4(+)</text>
        <dbReference type="Rhea" id="RHEA:24544"/>
        <dbReference type="Rhea" id="RHEA-COMP:9752"/>
        <dbReference type="Rhea" id="RHEA-COMP:12448"/>
        <dbReference type="ChEBI" id="CHEBI:15377"/>
        <dbReference type="ChEBI" id="CHEBI:15379"/>
        <dbReference type="ChEBI" id="CHEBI:16240"/>
        <dbReference type="ChEBI" id="CHEBI:28938"/>
        <dbReference type="ChEBI" id="CHEBI:29969"/>
        <dbReference type="ChEBI" id="CHEBI:131803"/>
        <dbReference type="EC" id="1.4.3.13"/>
    </reaction>
</comment>
<organism evidence="24 25">
    <name type="scientific">Gallus gallus</name>
    <name type="common">Chicken</name>
    <dbReference type="NCBI Taxonomy" id="9031"/>
    <lineage>
        <taxon>Eukaryota</taxon>
        <taxon>Metazoa</taxon>
        <taxon>Chordata</taxon>
        <taxon>Craniata</taxon>
        <taxon>Vertebrata</taxon>
        <taxon>Euteleostomi</taxon>
        <taxon>Archelosauria</taxon>
        <taxon>Archosauria</taxon>
        <taxon>Dinosauria</taxon>
        <taxon>Saurischia</taxon>
        <taxon>Theropoda</taxon>
        <taxon>Coelurosauria</taxon>
        <taxon>Aves</taxon>
        <taxon>Neognathae</taxon>
        <taxon>Galloanserae</taxon>
        <taxon>Galliformes</taxon>
        <taxon>Phasianidae</taxon>
        <taxon>Phasianinae</taxon>
        <taxon>Gallus</taxon>
    </lineage>
</organism>
<evidence type="ECO:0000259" key="23">
    <source>
        <dbReference type="PROSITE" id="PS50287"/>
    </source>
</evidence>
<feature type="disulfide bond" evidence="21">
    <location>
        <begin position="742"/>
        <end position="752"/>
    </location>
</feature>
<dbReference type="PROSITE" id="PS00420">
    <property type="entry name" value="SRCR_1"/>
    <property type="match status" value="2"/>
</dbReference>
<dbReference type="Pfam" id="PF01593">
    <property type="entry name" value="Amino_oxidase"/>
    <property type="match status" value="1"/>
</dbReference>
<feature type="domain" description="SRCR" evidence="23">
    <location>
        <begin position="650"/>
        <end position="777"/>
    </location>
</feature>
<dbReference type="PROSITE" id="PS00697">
    <property type="entry name" value="DNA_LIGASE_A1"/>
    <property type="match status" value="1"/>
</dbReference>
<dbReference type="EC" id="1.4.3.13" evidence="16"/>
<evidence type="ECO:0000256" key="8">
    <source>
        <dbReference type="ARBA" id="ARBA00022729"/>
    </source>
</evidence>
<dbReference type="Pfam" id="PF01186">
    <property type="entry name" value="Lysyl_oxidase"/>
    <property type="match status" value="1"/>
</dbReference>
<accession>A0A8V0Z7G4</accession>
<dbReference type="FunFam" id="3.10.250.10:FF:000023">
    <property type="entry name" value="lysyl oxidase homolog 4"/>
    <property type="match status" value="1"/>
</dbReference>
<dbReference type="GO" id="GO:0005615">
    <property type="term" value="C:extracellular space"/>
    <property type="evidence" value="ECO:0000318"/>
    <property type="project" value="GO_Central"/>
</dbReference>
<dbReference type="Proteomes" id="UP000000539">
    <property type="component" value="Chromosome 6"/>
</dbReference>
<dbReference type="SUPFAM" id="SSF56487">
    <property type="entry name" value="SRCR-like"/>
    <property type="match status" value="4"/>
</dbReference>
<dbReference type="InterPro" id="IPR036772">
    <property type="entry name" value="SRCR-like_dom_sf"/>
</dbReference>
<dbReference type="GO" id="GO:0005507">
    <property type="term" value="F:copper ion binding"/>
    <property type="evidence" value="ECO:0007669"/>
    <property type="project" value="InterPro"/>
</dbReference>
<dbReference type="InterPro" id="IPR001190">
    <property type="entry name" value="SRCR"/>
</dbReference>
<dbReference type="PANTHER" id="PTHR45817:SF5">
    <property type="entry name" value="LYSYL OXIDASE HOMOLOG 4"/>
    <property type="match status" value="1"/>
</dbReference>
<reference evidence="24" key="2">
    <citation type="submission" date="2025-08" db="UniProtKB">
        <authorList>
            <consortium name="Ensembl"/>
        </authorList>
    </citation>
    <scope>IDENTIFICATION</scope>
    <source>
        <strain evidence="24">broiler</strain>
    </source>
</reference>
<feature type="disulfide bond" evidence="21">
    <location>
        <begin position="990"/>
        <end position="1000"/>
    </location>
</feature>
<dbReference type="GO" id="GO:0004720">
    <property type="term" value="F:protein-lysine 6-oxidase activity"/>
    <property type="evidence" value="ECO:0000318"/>
    <property type="project" value="GO_Central"/>
</dbReference>
<keyword evidence="7" id="KW-0479">Metal-binding</keyword>
<keyword evidence="8" id="KW-0732">Signal</keyword>
<evidence type="ECO:0000256" key="4">
    <source>
        <dbReference type="ARBA" id="ARBA00022477"/>
    </source>
</evidence>
<dbReference type="PRINTS" id="PR00258">
    <property type="entry name" value="SPERACTRCPTR"/>
</dbReference>
<dbReference type="InterPro" id="IPR001695">
    <property type="entry name" value="Lysyl_oxidase"/>
</dbReference>
<keyword evidence="6" id="KW-0285">Flavoprotein</keyword>
<keyword evidence="4" id="KW-0886">LTQ</keyword>
<dbReference type="FunFam" id="3.10.250.10:FF:000001">
    <property type="entry name" value="Lysyl oxidase 4 isoform X1"/>
    <property type="match status" value="2"/>
</dbReference>
<feature type="disulfide bond" evidence="21">
    <location>
        <begin position="591"/>
        <end position="601"/>
    </location>
</feature>
<dbReference type="OrthoDB" id="547291at2759"/>
<evidence type="ECO:0000256" key="12">
    <source>
        <dbReference type="ARBA" id="ARBA00023002"/>
    </source>
</evidence>
<dbReference type="InterPro" id="IPR016059">
    <property type="entry name" value="DNA_ligase_ATP-dep_CS"/>
</dbReference>
<dbReference type="AlphaFoldDB" id="A0A8V0Z7G4"/>
<feature type="disulfide bond" evidence="21">
    <location>
        <begin position="560"/>
        <end position="621"/>
    </location>
</feature>
<keyword evidence="14 21" id="KW-1015">Disulfide bond</keyword>
<keyword evidence="25" id="KW-1185">Reference proteome</keyword>
<dbReference type="GO" id="GO:0030199">
    <property type="term" value="P:collagen fibril organization"/>
    <property type="evidence" value="ECO:0000318"/>
    <property type="project" value="GO_Central"/>
</dbReference>
<evidence type="ECO:0000256" key="7">
    <source>
        <dbReference type="ARBA" id="ARBA00022723"/>
    </source>
</evidence>
<proteinExistence type="inferred from homology"/>
<evidence type="ECO:0000256" key="18">
    <source>
        <dbReference type="ARBA" id="ARBA00054863"/>
    </source>
</evidence>
<dbReference type="FunCoup" id="A0A8V0Z7G4">
    <property type="interactions" value="10"/>
</dbReference>
<keyword evidence="11" id="KW-0274">FAD</keyword>
<feature type="domain" description="SRCR" evidence="23">
    <location>
        <begin position="914"/>
        <end position="1022"/>
    </location>
</feature>
<dbReference type="PANTHER" id="PTHR45817">
    <property type="entry name" value="LYSYL OXIDASE-LIKE-RELATED"/>
    <property type="match status" value="1"/>
</dbReference>
<dbReference type="GO" id="GO:0003909">
    <property type="term" value="F:DNA ligase activity"/>
    <property type="evidence" value="ECO:0007669"/>
    <property type="project" value="InterPro"/>
</dbReference>
<evidence type="ECO:0000256" key="9">
    <source>
        <dbReference type="ARBA" id="ARBA00022737"/>
    </source>
</evidence>
<comment type="cofactor">
    <cofactor evidence="1">
        <name>Cu cation</name>
        <dbReference type="ChEBI" id="CHEBI:23378"/>
    </cofactor>
</comment>
<dbReference type="PRINTS" id="PR00074">
    <property type="entry name" value="LYSYLOXIDASE"/>
</dbReference>
<gene>
    <name evidence="24" type="primary">LOXL4</name>
</gene>
<evidence type="ECO:0000256" key="22">
    <source>
        <dbReference type="SAM" id="MobiDB-lite"/>
    </source>
</evidence>
<keyword evidence="5" id="KW-0964">Secreted</keyword>
<evidence type="ECO:0000256" key="1">
    <source>
        <dbReference type="ARBA" id="ARBA00001935"/>
    </source>
</evidence>
<evidence type="ECO:0000256" key="10">
    <source>
        <dbReference type="ARBA" id="ARBA00022772"/>
    </source>
</evidence>
<feature type="region of interest" description="Disordered" evidence="22">
    <location>
        <begin position="781"/>
        <end position="804"/>
    </location>
</feature>
<feature type="disulfide bond" evidence="21">
    <location>
        <begin position="547"/>
        <end position="611"/>
    </location>
</feature>
<comment type="function">
    <text evidence="18">Catalyzes the oxidative deamination of lysine and hydroxylysine residues in collagen and elastin, resulting in the formation of covalent cross-linkages, and the stabilization of collagen and elastin fibers.</text>
</comment>
<evidence type="ECO:0000256" key="2">
    <source>
        <dbReference type="ARBA" id="ARBA00004239"/>
    </source>
</evidence>
<evidence type="ECO:0000313" key="24">
    <source>
        <dbReference type="Ensembl" id="ENSGALP00010026535.1"/>
    </source>
</evidence>
<keyword evidence="13" id="KW-0186">Copper</keyword>
<dbReference type="InterPro" id="IPR002937">
    <property type="entry name" value="Amino_oxidase"/>
</dbReference>
<evidence type="ECO:0000256" key="20">
    <source>
        <dbReference type="ARBA" id="ARBA00077759"/>
    </source>
</evidence>
<evidence type="ECO:0000256" key="17">
    <source>
        <dbReference type="ARBA" id="ARBA00047861"/>
    </source>
</evidence>
<evidence type="ECO:0000256" key="14">
    <source>
        <dbReference type="ARBA" id="ARBA00023157"/>
    </source>
</evidence>
<keyword evidence="15" id="KW-0325">Glycoprotein</keyword>
<feature type="disulfide bond" evidence="21">
    <location>
        <begin position="842"/>
        <end position="903"/>
    </location>
</feature>
<evidence type="ECO:0000256" key="3">
    <source>
        <dbReference type="ARBA" id="ARBA00007492"/>
    </source>
</evidence>
<sequence>MGLPWLTPFSPCRAQRAGGSEYRQWSARLHHQWGALGGGSTGSTGTGGPTEVWKAGTSLVRGWGHHVQERDACHPWCDTCFPQAAYLQQAGLRTAVLEKRHVLGGAAVTEEIVPGFKFSRASYLLSLLRPQIYTELELQRHGLRVLPRDPYSFTPLLEDRSPPRSLLMGHDMAQTQRQIAQFSQKDAQAYPKYEVFMGRLVSAINPLLDAPPADTAALGQGSLLQRLRALWPLLQAGLALGRQLPHFYEVLTAPISKILDHWFESEPLKATLATDAVIGAMSSPHTPGGGYVLLHHVMGELEGRRGAWGYVAGGMGALSQAIARAAATYGAHIFTEQAVCRVLLGSDGQAQGVVMQDGTEVRSKVVLSNASPQLTFLELTPQERLPEDFVRRIQQLDTRSPVTKINEHLSWRDVSGPALLHPTSTILLDLPVSSPRLIPVRERSPPWRRCDGCSGTQCSPGGPQGLQAPAVAAVKLTSPAQASHLRAAMVMPAGLKPILLLLVLVLCQAAPSTQEPQEVQLRLAGPRGPAGEGRLEVLYQGRWGTVCDDGFDFHVATVACRQLGYTAAITWTHSATYGQGEGPIWLDNVQCGGNEVSLADCAHNGWGTSDCHHGEDAGVVCSGQRLRGDPHLTSAPAALGEGPGLSLEEVRIKPILAWAKLSMPVVEGAVEVKYNGRWRQVCDAGWTQNNSRVVCGTLGFPREKRVNTSFYRKLWNMKLKDPSSSLRNLSQKSSFWVHRVQCQGTEPHLSRCSTRLAPPAPSQNACPRGMHAIVSCVPGPAFQQNKNRDKKPPRKASVGKDLPVRLRAGAHAGEGRVEVLRHGQWGTVCGRRWDLAAASVVCRQLGYGTARQALLGAQMGQGLGPIHMSEVRCIGHERSLGECRFQDGEQSGCRHDDDAAVRCHVPHMDFQSQVRLAGGRSPEEGVVEVLVPVQGRLQWGAVCGAQWGLNEAMVVCRQLGLGFASHALQETWYWAGSPDASQVLMSGVRCTGTELALQQCQRHGPVHCPTGGGRFSAGVTCTTHAPDLVMNAQLVQETAYLEDRPLGLLYCAHEERCLSRSADTMQWPYGHRRLLRFSSQIHNLGRADFRPRMGRHAWTWHQCHRHFHSIEVFTHYDLLTLNGSKVAEGHKASFCLEDTNCPEGLQRRFACANFGEQGVSVGCWDTYRHDIDCQWIDITDVPPGSYTFQVVVNPKHEVAESDFSNNVLRCQCKYDGQRVWMHGCHTSDAYGADVVSEMERRERLANNLV</sequence>
<dbReference type="FunFam" id="3.10.250.10:FF:000008">
    <property type="entry name" value="Lysyl oxidase homolog 2"/>
    <property type="match status" value="1"/>
</dbReference>
<comment type="similarity">
    <text evidence="3">Belongs to the lysyl oxidase family.</text>
</comment>
<comment type="caution">
    <text evidence="21">Lacks conserved residue(s) required for the propagation of feature annotation.</text>
</comment>
<dbReference type="PROSITE" id="PS50287">
    <property type="entry name" value="SRCR_2"/>
    <property type="match status" value="4"/>
</dbReference>
<evidence type="ECO:0000256" key="21">
    <source>
        <dbReference type="PROSITE-ProRule" id="PRU00196"/>
    </source>
</evidence>
<feature type="disulfide bond" evidence="21">
    <location>
        <begin position="873"/>
        <end position="883"/>
    </location>
</feature>
<feature type="disulfide bond" evidence="21">
    <location>
        <begin position="829"/>
        <end position="893"/>
    </location>
</feature>
<feature type="domain" description="SRCR" evidence="23">
    <location>
        <begin position="804"/>
        <end position="904"/>
    </location>
</feature>
<reference evidence="24" key="1">
    <citation type="submission" date="2020-11" db="EMBL/GenBank/DDBJ databases">
        <title>Gallus gallus (Chicken) genome, bGalGal1, GRCg7b, maternal haplotype autosomes + Z &amp; W.</title>
        <authorList>
            <person name="Warren W."/>
            <person name="Formenti G."/>
            <person name="Fedrigo O."/>
            <person name="Haase B."/>
            <person name="Mountcastle J."/>
            <person name="Balacco J."/>
            <person name="Tracey A."/>
            <person name="Schneider V."/>
            <person name="Okimoto R."/>
            <person name="Cheng H."/>
            <person name="Hawken R."/>
            <person name="Howe K."/>
            <person name="Jarvis E.D."/>
        </authorList>
    </citation>
    <scope>NUCLEOTIDE SEQUENCE [LARGE SCALE GENOMIC DNA]</scope>
    <source>
        <strain evidence="24">Broiler</strain>
    </source>
</reference>
<dbReference type="Pfam" id="PF00530">
    <property type="entry name" value="SRCR"/>
    <property type="match status" value="4"/>
</dbReference>
<name>A0A8V0Z7G4_CHICK</name>
<dbReference type="Gene3D" id="3.50.50.60">
    <property type="entry name" value="FAD/NAD(P)-binding domain"/>
    <property type="match status" value="1"/>
</dbReference>
<evidence type="ECO:0000313" key="25">
    <source>
        <dbReference type="Proteomes" id="UP000000539"/>
    </source>
</evidence>
<evidence type="ECO:0000256" key="19">
    <source>
        <dbReference type="ARBA" id="ARBA00068454"/>
    </source>
</evidence>
<dbReference type="InterPro" id="IPR050912">
    <property type="entry name" value="LOX-like_protein"/>
</dbReference>
<dbReference type="InterPro" id="IPR036188">
    <property type="entry name" value="FAD/NAD-bd_sf"/>
</dbReference>
<evidence type="ECO:0000256" key="5">
    <source>
        <dbReference type="ARBA" id="ARBA00022525"/>
    </source>
</evidence>
<dbReference type="SUPFAM" id="SSF51905">
    <property type="entry name" value="FAD/NAD(P)-binding domain"/>
    <property type="match status" value="1"/>
</dbReference>
<dbReference type="GO" id="GO:0016020">
    <property type="term" value="C:membrane"/>
    <property type="evidence" value="ECO:0007669"/>
    <property type="project" value="InterPro"/>
</dbReference>
<keyword evidence="9" id="KW-0677">Repeat</keyword>
<protein>
    <recommendedName>
        <fullName evidence="19">Lysyl oxidase homolog 4</fullName>
        <ecNumber evidence="16">1.4.3.13</ecNumber>
    </recommendedName>
    <alternativeName>
        <fullName evidence="20">Lysyl oxidase-like protein 4</fullName>
    </alternativeName>
</protein>
<dbReference type="Ensembl" id="ENSGALT00010044578.1">
    <property type="protein sequence ID" value="ENSGALP00010026535.1"/>
    <property type="gene ID" value="ENSGALG00010018430.1"/>
</dbReference>
<evidence type="ECO:0000256" key="11">
    <source>
        <dbReference type="ARBA" id="ARBA00022827"/>
    </source>
</evidence>
<evidence type="ECO:0000256" key="15">
    <source>
        <dbReference type="ARBA" id="ARBA00023180"/>
    </source>
</evidence>
<keyword evidence="12" id="KW-0560">Oxidoreductase</keyword>
<dbReference type="GeneTree" id="ENSGT00940000157042"/>
<keyword evidence="10" id="KW-0801">TPQ</keyword>
<evidence type="ECO:0000256" key="6">
    <source>
        <dbReference type="ARBA" id="ARBA00022630"/>
    </source>
</evidence>
<comment type="subcellular location">
    <subcellularLocation>
        <location evidence="2">Secreted</location>
        <location evidence="2">Extracellular space</location>
    </subcellularLocation>
</comment>
<dbReference type="Gene3D" id="3.10.250.10">
    <property type="entry name" value="SRCR-like domain"/>
    <property type="match status" value="4"/>
</dbReference>
<evidence type="ECO:0000256" key="13">
    <source>
        <dbReference type="ARBA" id="ARBA00023008"/>
    </source>
</evidence>
<evidence type="ECO:0000256" key="16">
    <source>
        <dbReference type="ARBA" id="ARBA00038869"/>
    </source>
</evidence>
<dbReference type="SMART" id="SM00202">
    <property type="entry name" value="SR"/>
    <property type="match status" value="4"/>
</dbReference>